<dbReference type="AlphaFoldDB" id="A0A2N3I8Q7"/>
<comment type="caution">
    <text evidence="2">The sequence shown here is derived from an EMBL/GenBank/DDBJ whole genome shotgun (WGS) entry which is preliminary data.</text>
</comment>
<name>A0A2N3I8Q7_9BACT</name>
<dbReference type="OrthoDB" id="9873153at2"/>
<keyword evidence="3" id="KW-1185">Reference proteome</keyword>
<protein>
    <submittedName>
        <fullName evidence="2">Uncharacterized protein</fullName>
    </submittedName>
</protein>
<organism evidence="2 3">
    <name type="scientific">Raineya orbicola</name>
    <dbReference type="NCBI Taxonomy" id="2016530"/>
    <lineage>
        <taxon>Bacteria</taxon>
        <taxon>Pseudomonadati</taxon>
        <taxon>Bacteroidota</taxon>
        <taxon>Cytophagia</taxon>
        <taxon>Cytophagales</taxon>
        <taxon>Raineyaceae</taxon>
        <taxon>Raineya</taxon>
    </lineage>
</organism>
<evidence type="ECO:0000256" key="1">
    <source>
        <dbReference type="SAM" id="Phobius"/>
    </source>
</evidence>
<sequence>MKNTEKKLFLVNGVWLVAPENSLANAESLERFYKRQKLFIRWAKRFMVGPVLGLMIAFVFLQMQQPLWISAVIGSIVGIGGLVAPFKYVKNSYWLVLVILYGFLISQMIVGRF</sequence>
<accession>A0A2N3I8Q7</accession>
<dbReference type="Proteomes" id="UP000233387">
    <property type="component" value="Unassembled WGS sequence"/>
</dbReference>
<feature type="transmembrane region" description="Helical" evidence="1">
    <location>
        <begin position="92"/>
        <end position="110"/>
    </location>
</feature>
<keyword evidence="1" id="KW-1133">Transmembrane helix</keyword>
<evidence type="ECO:0000313" key="2">
    <source>
        <dbReference type="EMBL" id="PKQ66724.1"/>
    </source>
</evidence>
<proteinExistence type="predicted"/>
<keyword evidence="1" id="KW-0472">Membrane</keyword>
<feature type="transmembrane region" description="Helical" evidence="1">
    <location>
        <begin position="67"/>
        <end position="86"/>
    </location>
</feature>
<dbReference type="EMBL" id="NKXO01000043">
    <property type="protein sequence ID" value="PKQ66724.1"/>
    <property type="molecule type" value="Genomic_DNA"/>
</dbReference>
<reference evidence="2 3" key="1">
    <citation type="submission" date="2017-06" db="EMBL/GenBank/DDBJ databases">
        <title>Raineya orbicola gen. nov., sp. nov. a slightly thermophilic bacterium of the phylum Bacteroidetes and the description of Raineyaceae fam. nov.</title>
        <authorList>
            <person name="Albuquerque L."/>
            <person name="Polonia A.R.M."/>
            <person name="Barroso C."/>
            <person name="Froufe H.J.C."/>
            <person name="Lage O."/>
            <person name="Lobo-Da-Cunha A."/>
            <person name="Egas C."/>
            <person name="Da Costa M.S."/>
        </authorList>
    </citation>
    <scope>NUCLEOTIDE SEQUENCE [LARGE SCALE GENOMIC DNA]</scope>
    <source>
        <strain evidence="2 3">SPSPC-11</strain>
    </source>
</reference>
<dbReference type="RefSeq" id="WP_101359554.1">
    <property type="nucleotide sequence ID" value="NZ_NKXO01000043.1"/>
</dbReference>
<gene>
    <name evidence="2" type="ORF">Rain11_2292</name>
</gene>
<keyword evidence="1" id="KW-0812">Transmembrane</keyword>
<evidence type="ECO:0000313" key="3">
    <source>
        <dbReference type="Proteomes" id="UP000233387"/>
    </source>
</evidence>
<feature type="transmembrane region" description="Helical" evidence="1">
    <location>
        <begin position="42"/>
        <end position="60"/>
    </location>
</feature>